<dbReference type="InterPro" id="IPR000601">
    <property type="entry name" value="PKD_dom"/>
</dbReference>
<dbReference type="EMBL" id="HACG01053256">
    <property type="protein sequence ID" value="CEL00127.1"/>
    <property type="molecule type" value="Transcribed_RNA"/>
</dbReference>
<name>A0A0B7C4L3_9EUPU</name>
<organism evidence="2">
    <name type="scientific">Arion vulgaris</name>
    <dbReference type="NCBI Taxonomy" id="1028688"/>
    <lineage>
        <taxon>Eukaryota</taxon>
        <taxon>Metazoa</taxon>
        <taxon>Spiralia</taxon>
        <taxon>Lophotrochozoa</taxon>
        <taxon>Mollusca</taxon>
        <taxon>Gastropoda</taxon>
        <taxon>Heterobranchia</taxon>
        <taxon>Euthyneura</taxon>
        <taxon>Panpulmonata</taxon>
        <taxon>Eupulmonata</taxon>
        <taxon>Stylommatophora</taxon>
        <taxon>Helicina</taxon>
        <taxon>Arionoidea</taxon>
        <taxon>Arionidae</taxon>
        <taxon>Arion</taxon>
    </lineage>
</organism>
<sequence>IRVLDPILNLQIKDCQVVRVSQISTSIQATFDSGTNITFMWYIEINKQNRTFTGQTVSMKFQTEGNYNITLVAFNDISSKTTKCQLQAQLPLNYITLIVSNP</sequence>
<feature type="domain" description="PKD" evidence="1">
    <location>
        <begin position="26"/>
        <end position="87"/>
    </location>
</feature>
<dbReference type="InterPro" id="IPR013783">
    <property type="entry name" value="Ig-like_fold"/>
</dbReference>
<reference evidence="2" key="1">
    <citation type="submission" date="2014-12" db="EMBL/GenBank/DDBJ databases">
        <title>Insight into the proteome of Arion vulgaris.</title>
        <authorList>
            <person name="Aradska J."/>
            <person name="Bulat T."/>
            <person name="Smidak R."/>
            <person name="Sarate P."/>
            <person name="Gangsoo J."/>
            <person name="Sialana F."/>
            <person name="Bilban M."/>
            <person name="Lubec G."/>
        </authorList>
    </citation>
    <scope>NUCLEOTIDE SEQUENCE</scope>
    <source>
        <tissue evidence="2">Skin</tissue>
    </source>
</reference>
<gene>
    <name evidence="2" type="primary">ORF222931</name>
</gene>
<dbReference type="Gene3D" id="2.60.40.10">
    <property type="entry name" value="Immunoglobulins"/>
    <property type="match status" value="1"/>
</dbReference>
<feature type="non-terminal residue" evidence="2">
    <location>
        <position position="102"/>
    </location>
</feature>
<dbReference type="SUPFAM" id="SSF49299">
    <property type="entry name" value="PKD domain"/>
    <property type="match status" value="1"/>
</dbReference>
<evidence type="ECO:0000313" key="2">
    <source>
        <dbReference type="EMBL" id="CEL00127.1"/>
    </source>
</evidence>
<evidence type="ECO:0000259" key="1">
    <source>
        <dbReference type="Pfam" id="PF00801"/>
    </source>
</evidence>
<dbReference type="AlphaFoldDB" id="A0A0B7C4L3"/>
<dbReference type="InterPro" id="IPR035986">
    <property type="entry name" value="PKD_dom_sf"/>
</dbReference>
<accession>A0A0B7C4L3</accession>
<dbReference type="Pfam" id="PF00801">
    <property type="entry name" value="PKD"/>
    <property type="match status" value="1"/>
</dbReference>
<protein>
    <recommendedName>
        <fullName evidence="1">PKD domain-containing protein</fullName>
    </recommendedName>
</protein>
<feature type="non-terminal residue" evidence="2">
    <location>
        <position position="1"/>
    </location>
</feature>
<proteinExistence type="predicted"/>